<dbReference type="Proteomes" id="UP000288216">
    <property type="component" value="Unassembled WGS sequence"/>
</dbReference>
<dbReference type="AlphaFoldDB" id="A0A401P1L2"/>
<sequence>MVSSTLLHSNCSQHTVTLSLGFLLLFKTSLTTSSLLYNTLTRTLGGSTASNLSLAASSFSWHARTTVSNMPHEESTFVFLIPGDPTAAKLLRYV</sequence>
<reference evidence="1 2" key="1">
    <citation type="journal article" date="2018" name="Nat. Ecol. Evol.">
        <title>Shark genomes provide insights into elasmobranch evolution and the origin of vertebrates.</title>
        <authorList>
            <person name="Hara Y"/>
            <person name="Yamaguchi K"/>
            <person name="Onimaru K"/>
            <person name="Kadota M"/>
            <person name="Koyanagi M"/>
            <person name="Keeley SD"/>
            <person name="Tatsumi K"/>
            <person name="Tanaka K"/>
            <person name="Motone F"/>
            <person name="Kageyama Y"/>
            <person name="Nozu R"/>
            <person name="Adachi N"/>
            <person name="Nishimura O"/>
            <person name="Nakagawa R"/>
            <person name="Tanegashima C"/>
            <person name="Kiyatake I"/>
            <person name="Matsumoto R"/>
            <person name="Murakumo K"/>
            <person name="Nishida K"/>
            <person name="Terakita A"/>
            <person name="Kuratani S"/>
            <person name="Sato K"/>
            <person name="Hyodo S Kuraku.S."/>
        </authorList>
    </citation>
    <scope>NUCLEOTIDE SEQUENCE [LARGE SCALE GENOMIC DNA]</scope>
</reference>
<comment type="caution">
    <text evidence="1">The sequence shown here is derived from an EMBL/GenBank/DDBJ whole genome shotgun (WGS) entry which is preliminary data.</text>
</comment>
<evidence type="ECO:0000313" key="2">
    <source>
        <dbReference type="Proteomes" id="UP000288216"/>
    </source>
</evidence>
<gene>
    <name evidence="1" type="ORF">scyTo_0015068</name>
</gene>
<name>A0A401P1L2_SCYTO</name>
<evidence type="ECO:0000313" key="1">
    <source>
        <dbReference type="EMBL" id="GCB66997.1"/>
    </source>
</evidence>
<keyword evidence="2" id="KW-1185">Reference proteome</keyword>
<accession>A0A401P1L2</accession>
<protein>
    <submittedName>
        <fullName evidence="1">Uncharacterized protein</fullName>
    </submittedName>
</protein>
<organism evidence="1 2">
    <name type="scientific">Scyliorhinus torazame</name>
    <name type="common">Cloudy catshark</name>
    <name type="synonym">Catulus torazame</name>
    <dbReference type="NCBI Taxonomy" id="75743"/>
    <lineage>
        <taxon>Eukaryota</taxon>
        <taxon>Metazoa</taxon>
        <taxon>Chordata</taxon>
        <taxon>Craniata</taxon>
        <taxon>Vertebrata</taxon>
        <taxon>Chondrichthyes</taxon>
        <taxon>Elasmobranchii</taxon>
        <taxon>Galeomorphii</taxon>
        <taxon>Galeoidea</taxon>
        <taxon>Carcharhiniformes</taxon>
        <taxon>Scyliorhinidae</taxon>
        <taxon>Scyliorhinus</taxon>
    </lineage>
</organism>
<proteinExistence type="predicted"/>
<dbReference type="EMBL" id="BFAA01008365">
    <property type="protein sequence ID" value="GCB66997.1"/>
    <property type="molecule type" value="Genomic_DNA"/>
</dbReference>